<sequence length="103" mass="11575">MNGCAIYCFVKKLKKHLVSLDIIAQKFEPNLFINATQGIQNTLGNTEESKAALTGAGFGFQYGFGKHISGNLQFDFPFKDKYNADITMPTDNLKIVLDFQYRT</sequence>
<accession>A0A3B0YIV7</accession>
<protein>
    <recommendedName>
        <fullName evidence="2">Outer membrane protein beta-barrel domain-containing protein</fullName>
    </recommendedName>
</protein>
<name>A0A3B0YIV7_9ZZZZ</name>
<reference evidence="1" key="1">
    <citation type="submission" date="2018-06" db="EMBL/GenBank/DDBJ databases">
        <authorList>
            <person name="Zhirakovskaya E."/>
        </authorList>
    </citation>
    <scope>NUCLEOTIDE SEQUENCE</scope>
</reference>
<dbReference type="AlphaFoldDB" id="A0A3B0YIV7"/>
<dbReference type="EMBL" id="UOFI01000138">
    <property type="protein sequence ID" value="VAW68784.1"/>
    <property type="molecule type" value="Genomic_DNA"/>
</dbReference>
<proteinExistence type="predicted"/>
<evidence type="ECO:0008006" key="2">
    <source>
        <dbReference type="Google" id="ProtNLM"/>
    </source>
</evidence>
<gene>
    <name evidence="1" type="ORF">MNBD_GAMMA09-3616</name>
</gene>
<organism evidence="1">
    <name type="scientific">hydrothermal vent metagenome</name>
    <dbReference type="NCBI Taxonomy" id="652676"/>
    <lineage>
        <taxon>unclassified sequences</taxon>
        <taxon>metagenomes</taxon>
        <taxon>ecological metagenomes</taxon>
    </lineage>
</organism>
<evidence type="ECO:0000313" key="1">
    <source>
        <dbReference type="EMBL" id="VAW68784.1"/>
    </source>
</evidence>